<dbReference type="RefSeq" id="XP_007927596.1">
    <property type="nucleotide sequence ID" value="XM_007929405.1"/>
</dbReference>
<feature type="compositionally biased region" description="Low complexity" evidence="1">
    <location>
        <begin position="1"/>
        <end position="24"/>
    </location>
</feature>
<evidence type="ECO:0000256" key="1">
    <source>
        <dbReference type="SAM" id="MobiDB-lite"/>
    </source>
</evidence>
<dbReference type="AlphaFoldDB" id="M3AC87"/>
<feature type="compositionally biased region" description="Polar residues" evidence="1">
    <location>
        <begin position="237"/>
        <end position="249"/>
    </location>
</feature>
<dbReference type="GeneID" id="19342074"/>
<sequence>MARPARAASGPAAGSQSATAPATGRRSNGRNALAFATSRPASSIANSPDIDSDDDSTVAAATSKSTRIVQGVALPRLSVMARAEFKKPLPKSNKSPTDSSLSAIDADTSRDSSIDYETPGTTPATSVLAGPSTSKRKRSTLGKVVKIEDSEEDEDDDFLLATRLQEEEYAKEGAQQPAKKRTKLSIDDSEDDLSMFSDAESLSSIDSMPLVAKSKLVAKKTTPAKAEASRSNKKTPTRTASSTGRNSIGKSLKKPILDDSDESDLEKASIAETEDSFVVSDSEEAVSTIDGVSDTESDVPLAITTRPQTVAAPSRFAGWTRGRGSAARGRRHGR</sequence>
<evidence type="ECO:0000313" key="3">
    <source>
        <dbReference type="Proteomes" id="UP000016932"/>
    </source>
</evidence>
<gene>
    <name evidence="2" type="ORF">MYCFIDRAFT_83573</name>
</gene>
<dbReference type="EMBL" id="KB446559">
    <property type="protein sequence ID" value="EME82176.1"/>
    <property type="molecule type" value="Genomic_DNA"/>
</dbReference>
<evidence type="ECO:0000313" key="2">
    <source>
        <dbReference type="EMBL" id="EME82176.1"/>
    </source>
</evidence>
<dbReference type="Proteomes" id="UP000016932">
    <property type="component" value="Unassembled WGS sequence"/>
</dbReference>
<dbReference type="KEGG" id="pfj:MYCFIDRAFT_83573"/>
<reference evidence="2 3" key="1">
    <citation type="journal article" date="2012" name="PLoS Pathog.">
        <title>Diverse lifestyles and strategies of plant pathogenesis encoded in the genomes of eighteen Dothideomycetes fungi.</title>
        <authorList>
            <person name="Ohm R.A."/>
            <person name="Feau N."/>
            <person name="Henrissat B."/>
            <person name="Schoch C.L."/>
            <person name="Horwitz B.A."/>
            <person name="Barry K.W."/>
            <person name="Condon B.J."/>
            <person name="Copeland A.C."/>
            <person name="Dhillon B."/>
            <person name="Glaser F."/>
            <person name="Hesse C.N."/>
            <person name="Kosti I."/>
            <person name="LaButti K."/>
            <person name="Lindquist E.A."/>
            <person name="Lucas S."/>
            <person name="Salamov A.A."/>
            <person name="Bradshaw R.E."/>
            <person name="Ciuffetti L."/>
            <person name="Hamelin R.C."/>
            <person name="Kema G.H.J."/>
            <person name="Lawrence C."/>
            <person name="Scott J.A."/>
            <person name="Spatafora J.W."/>
            <person name="Turgeon B.G."/>
            <person name="de Wit P.J.G.M."/>
            <person name="Zhong S."/>
            <person name="Goodwin S.B."/>
            <person name="Grigoriev I.V."/>
        </authorList>
    </citation>
    <scope>NUCLEOTIDE SEQUENCE [LARGE SCALE GENOMIC DNA]</scope>
    <source>
        <strain evidence="2 3">CIRAD86</strain>
    </source>
</reference>
<organism evidence="2 3">
    <name type="scientific">Pseudocercospora fijiensis (strain CIRAD86)</name>
    <name type="common">Black leaf streak disease fungus</name>
    <name type="synonym">Mycosphaerella fijiensis</name>
    <dbReference type="NCBI Taxonomy" id="383855"/>
    <lineage>
        <taxon>Eukaryota</taxon>
        <taxon>Fungi</taxon>
        <taxon>Dikarya</taxon>
        <taxon>Ascomycota</taxon>
        <taxon>Pezizomycotina</taxon>
        <taxon>Dothideomycetes</taxon>
        <taxon>Dothideomycetidae</taxon>
        <taxon>Mycosphaerellales</taxon>
        <taxon>Mycosphaerellaceae</taxon>
        <taxon>Pseudocercospora</taxon>
    </lineage>
</organism>
<dbReference type="HOGENOM" id="CLU_833004_0_0_1"/>
<feature type="non-terminal residue" evidence="2">
    <location>
        <position position="334"/>
    </location>
</feature>
<feature type="compositionally biased region" description="Low complexity" evidence="1">
    <location>
        <begin position="317"/>
        <end position="327"/>
    </location>
</feature>
<keyword evidence="3" id="KW-1185">Reference proteome</keyword>
<dbReference type="VEuPathDB" id="FungiDB:MYCFIDRAFT_83573"/>
<dbReference type="STRING" id="383855.M3AC87"/>
<feature type="region of interest" description="Disordered" evidence="1">
    <location>
        <begin position="165"/>
        <end position="191"/>
    </location>
</feature>
<feature type="region of interest" description="Disordered" evidence="1">
    <location>
        <begin position="217"/>
        <end position="293"/>
    </location>
</feature>
<accession>M3AC87</accession>
<name>M3AC87_PSEFD</name>
<feature type="region of interest" description="Disordered" evidence="1">
    <location>
        <begin position="84"/>
        <end position="139"/>
    </location>
</feature>
<feature type="region of interest" description="Disordered" evidence="1">
    <location>
        <begin position="1"/>
        <end position="64"/>
    </location>
</feature>
<protein>
    <submittedName>
        <fullName evidence="2">Uncharacterized protein</fullName>
    </submittedName>
</protein>
<feature type="region of interest" description="Disordered" evidence="1">
    <location>
        <begin position="314"/>
        <end position="334"/>
    </location>
</feature>
<proteinExistence type="predicted"/>
<feature type="compositionally biased region" description="Polar residues" evidence="1">
    <location>
        <begin position="92"/>
        <end position="102"/>
    </location>
</feature>